<dbReference type="Gene3D" id="3.40.630.10">
    <property type="entry name" value="Zn peptidases"/>
    <property type="match status" value="1"/>
</dbReference>
<dbReference type="GO" id="GO:0016787">
    <property type="term" value="F:hydrolase activity"/>
    <property type="evidence" value="ECO:0007669"/>
    <property type="project" value="InterPro"/>
</dbReference>
<dbReference type="InterPro" id="IPR036264">
    <property type="entry name" value="Bact_exopeptidase_dim_dom"/>
</dbReference>
<dbReference type="Gene3D" id="3.30.70.360">
    <property type="match status" value="1"/>
</dbReference>
<dbReference type="InterPro" id="IPR002933">
    <property type="entry name" value="Peptidase_M20"/>
</dbReference>
<dbReference type="AlphaFoldDB" id="X0VJ79"/>
<reference evidence="1" key="1">
    <citation type="journal article" date="2014" name="Front. Microbiol.">
        <title>High frequency of phylogenetically diverse reductive dehalogenase-homologous genes in deep subseafloor sedimentary metagenomes.</title>
        <authorList>
            <person name="Kawai M."/>
            <person name="Futagami T."/>
            <person name="Toyoda A."/>
            <person name="Takaki Y."/>
            <person name="Nishi S."/>
            <person name="Hori S."/>
            <person name="Arai W."/>
            <person name="Tsubouchi T."/>
            <person name="Morono Y."/>
            <person name="Uchiyama I."/>
            <person name="Ito T."/>
            <person name="Fujiyama A."/>
            <person name="Inagaki F."/>
            <person name="Takami H."/>
        </authorList>
    </citation>
    <scope>NUCLEOTIDE SEQUENCE</scope>
    <source>
        <strain evidence="1">Expedition CK06-06</strain>
    </source>
</reference>
<proteinExistence type="predicted"/>
<sequence>YLFVPRATDSQDAVVITIGKVDGGNNPNVIPERVELLGTLRTLRSSVRERTKAHIHQLVRGIEEVSGTRIRVEFNMSTPSVENDRHLTDLICRAANSVLGVDHYDEIPRPSMGSEDFASYLKHVPGAMFRVGTAGDESTGFDLHTPTFDIDEQALKVGAKILAQAVVMWSRPGAE</sequence>
<evidence type="ECO:0000313" key="1">
    <source>
        <dbReference type="EMBL" id="GAG00616.1"/>
    </source>
</evidence>
<comment type="caution">
    <text evidence="1">The sequence shown here is derived from an EMBL/GenBank/DDBJ whole genome shotgun (WGS) entry which is preliminary data.</text>
</comment>
<dbReference type="SUPFAM" id="SSF53187">
    <property type="entry name" value="Zn-dependent exopeptidases"/>
    <property type="match status" value="1"/>
</dbReference>
<dbReference type="Pfam" id="PF01546">
    <property type="entry name" value="Peptidase_M20"/>
    <property type="match status" value="1"/>
</dbReference>
<feature type="non-terminal residue" evidence="1">
    <location>
        <position position="1"/>
    </location>
</feature>
<name>X0VJ79_9ZZZZ</name>
<accession>X0VJ79</accession>
<dbReference type="InterPro" id="IPR017439">
    <property type="entry name" value="Amidohydrolase"/>
</dbReference>
<gene>
    <name evidence="1" type="ORF">S01H1_39703</name>
</gene>
<dbReference type="EMBL" id="BARS01025085">
    <property type="protein sequence ID" value="GAG00616.1"/>
    <property type="molecule type" value="Genomic_DNA"/>
</dbReference>
<dbReference type="SUPFAM" id="SSF55031">
    <property type="entry name" value="Bacterial exopeptidase dimerisation domain"/>
    <property type="match status" value="1"/>
</dbReference>
<dbReference type="PANTHER" id="PTHR11014">
    <property type="entry name" value="PEPTIDASE M20 FAMILY MEMBER"/>
    <property type="match status" value="1"/>
</dbReference>
<dbReference type="PANTHER" id="PTHR11014:SF63">
    <property type="entry name" value="METALLOPEPTIDASE, PUTATIVE (AFU_ORTHOLOGUE AFUA_6G09600)-RELATED"/>
    <property type="match status" value="1"/>
</dbReference>
<organism evidence="1">
    <name type="scientific">marine sediment metagenome</name>
    <dbReference type="NCBI Taxonomy" id="412755"/>
    <lineage>
        <taxon>unclassified sequences</taxon>
        <taxon>metagenomes</taxon>
        <taxon>ecological metagenomes</taxon>
    </lineage>
</organism>
<protein>
    <submittedName>
        <fullName evidence="1">Uncharacterized protein</fullName>
    </submittedName>
</protein>